<protein>
    <submittedName>
        <fullName evidence="2">Uncharacterized protein</fullName>
    </submittedName>
</protein>
<dbReference type="AlphaFoldDB" id="A0A3M6UZ60"/>
<proteinExistence type="predicted"/>
<feature type="coiled-coil region" evidence="1">
    <location>
        <begin position="214"/>
        <end position="241"/>
    </location>
</feature>
<gene>
    <name evidence="2" type="ORF">pdam_00006444</name>
</gene>
<organism evidence="2 3">
    <name type="scientific">Pocillopora damicornis</name>
    <name type="common">Cauliflower coral</name>
    <name type="synonym">Millepora damicornis</name>
    <dbReference type="NCBI Taxonomy" id="46731"/>
    <lineage>
        <taxon>Eukaryota</taxon>
        <taxon>Metazoa</taxon>
        <taxon>Cnidaria</taxon>
        <taxon>Anthozoa</taxon>
        <taxon>Hexacorallia</taxon>
        <taxon>Scleractinia</taxon>
        <taxon>Astrocoeniina</taxon>
        <taxon>Pocilloporidae</taxon>
        <taxon>Pocillopora</taxon>
    </lineage>
</organism>
<evidence type="ECO:0000256" key="1">
    <source>
        <dbReference type="SAM" id="Coils"/>
    </source>
</evidence>
<dbReference type="EMBL" id="RCHS01000482">
    <property type="protein sequence ID" value="RMX58598.1"/>
    <property type="molecule type" value="Genomic_DNA"/>
</dbReference>
<sequence length="464" mass="54071">MSSSASTSSSRKLSALTEYYDGDTESMTHSRSRLESLNIDLSRNSSLASLTLPEMLLNEPTICGDATCNLDRTSRQSILFESGTETETSTSYSSTHNYTDSEFKRVNRREDEFVESEEESKSTEGCKSADGSICNSGNVIVDSLSTMLFNSSIASVETPFAILCDHTDCEEDSKFCSSPYMLSDLSVDENELVSMTDKPQETEKEITEKKRALRNNFREIVKDARKTLRQTRENRRLHEINPQCNKGTIKKQQERGKINNTSINSKKKDLSHKEAKMKGVAQRKRVRVVSRSDNILEKRGLEIEKIQVKHLITELAFWNLNEHAANVKRALTFTEEKEREMDIQLQEERENTRRRKIAERWNQKREEKRKRLEEIRKMEAERKEKEARDRQRRIEEAKIQRERNRILWDSYNKVVLDNSFTRSFTFSYFPKLRPKPVERKQIEPHKITHSAKVQEAREKYAGAW</sequence>
<evidence type="ECO:0000313" key="2">
    <source>
        <dbReference type="EMBL" id="RMX58598.1"/>
    </source>
</evidence>
<accession>A0A3M6UZ60</accession>
<evidence type="ECO:0000313" key="3">
    <source>
        <dbReference type="Proteomes" id="UP000275408"/>
    </source>
</evidence>
<name>A0A3M6UZ60_POCDA</name>
<keyword evidence="3" id="KW-1185">Reference proteome</keyword>
<keyword evidence="1" id="KW-0175">Coiled coil</keyword>
<feature type="coiled-coil region" evidence="1">
    <location>
        <begin position="358"/>
        <end position="400"/>
    </location>
</feature>
<reference evidence="2 3" key="1">
    <citation type="journal article" date="2018" name="Sci. Rep.">
        <title>Comparative analysis of the Pocillopora damicornis genome highlights role of immune system in coral evolution.</title>
        <authorList>
            <person name="Cunning R."/>
            <person name="Bay R.A."/>
            <person name="Gillette P."/>
            <person name="Baker A.C."/>
            <person name="Traylor-Knowles N."/>
        </authorList>
    </citation>
    <scope>NUCLEOTIDE SEQUENCE [LARGE SCALE GENOMIC DNA]</scope>
    <source>
        <strain evidence="2">RSMAS</strain>
        <tissue evidence="2">Whole animal</tissue>
    </source>
</reference>
<dbReference type="Proteomes" id="UP000275408">
    <property type="component" value="Unassembled WGS sequence"/>
</dbReference>
<comment type="caution">
    <text evidence="2">The sequence shown here is derived from an EMBL/GenBank/DDBJ whole genome shotgun (WGS) entry which is preliminary data.</text>
</comment>